<accession>A0A4Z2GYJ2</accession>
<organism evidence="2 3">
    <name type="scientific">Liparis tanakae</name>
    <name type="common">Tanaka's snailfish</name>
    <dbReference type="NCBI Taxonomy" id="230148"/>
    <lineage>
        <taxon>Eukaryota</taxon>
        <taxon>Metazoa</taxon>
        <taxon>Chordata</taxon>
        <taxon>Craniata</taxon>
        <taxon>Vertebrata</taxon>
        <taxon>Euteleostomi</taxon>
        <taxon>Actinopterygii</taxon>
        <taxon>Neopterygii</taxon>
        <taxon>Teleostei</taxon>
        <taxon>Neoteleostei</taxon>
        <taxon>Acanthomorphata</taxon>
        <taxon>Eupercaria</taxon>
        <taxon>Perciformes</taxon>
        <taxon>Cottioidei</taxon>
        <taxon>Cottales</taxon>
        <taxon>Liparidae</taxon>
        <taxon>Liparis</taxon>
    </lineage>
</organism>
<evidence type="ECO:0000256" key="1">
    <source>
        <dbReference type="SAM" id="MobiDB-lite"/>
    </source>
</evidence>
<dbReference type="Proteomes" id="UP000314294">
    <property type="component" value="Unassembled WGS sequence"/>
</dbReference>
<feature type="compositionally biased region" description="Polar residues" evidence="1">
    <location>
        <begin position="52"/>
        <end position="77"/>
    </location>
</feature>
<evidence type="ECO:0000313" key="2">
    <source>
        <dbReference type="EMBL" id="TNN58519.1"/>
    </source>
</evidence>
<protein>
    <submittedName>
        <fullName evidence="2">Uncharacterized protein</fullName>
    </submittedName>
</protein>
<proteinExistence type="predicted"/>
<name>A0A4Z2GYJ2_9TELE</name>
<gene>
    <name evidence="2" type="ORF">EYF80_031241</name>
</gene>
<keyword evidence="3" id="KW-1185">Reference proteome</keyword>
<dbReference type="AlphaFoldDB" id="A0A4Z2GYJ2"/>
<feature type="region of interest" description="Disordered" evidence="1">
    <location>
        <begin position="38"/>
        <end position="77"/>
    </location>
</feature>
<feature type="compositionally biased region" description="Basic and acidic residues" evidence="1">
    <location>
        <begin position="38"/>
        <end position="50"/>
    </location>
</feature>
<comment type="caution">
    <text evidence="2">The sequence shown here is derived from an EMBL/GenBank/DDBJ whole genome shotgun (WGS) entry which is preliminary data.</text>
</comment>
<reference evidence="2 3" key="1">
    <citation type="submission" date="2019-03" db="EMBL/GenBank/DDBJ databases">
        <title>First draft genome of Liparis tanakae, snailfish: a comprehensive survey of snailfish specific genes.</title>
        <authorList>
            <person name="Kim W."/>
            <person name="Song I."/>
            <person name="Jeong J.-H."/>
            <person name="Kim D."/>
            <person name="Kim S."/>
            <person name="Ryu S."/>
            <person name="Song J.Y."/>
            <person name="Lee S.K."/>
        </authorList>
    </citation>
    <scope>NUCLEOTIDE SEQUENCE [LARGE SCALE GENOMIC DNA]</scope>
    <source>
        <tissue evidence="2">Muscle</tissue>
    </source>
</reference>
<dbReference type="EMBL" id="SRLO01000376">
    <property type="protein sequence ID" value="TNN58519.1"/>
    <property type="molecule type" value="Genomic_DNA"/>
</dbReference>
<evidence type="ECO:0000313" key="3">
    <source>
        <dbReference type="Proteomes" id="UP000314294"/>
    </source>
</evidence>
<sequence>MPRLNGSLRLPGALPGALPAARIDQLFDQLCAHKPEEPYMAREPRVHDTEESPVTSWAPSGTSWNKQPRDSNAGQRGSSIEQLLWSRRKLRHYFELEHEIGCCYAPLPLPISTQSSRIHQVQLIISSPPPGLDSTGGSISLLIGASCNSLSMSLTTWSASILSRLPSSSTCSRTHSISPVASWLILERASASTLATGSEGGKGG</sequence>